<accession>A0A1D2N6J2</accession>
<name>A0A1D2N6J2_ORCCI</name>
<reference evidence="2 3" key="1">
    <citation type="journal article" date="2016" name="Genome Biol. Evol.">
        <title>Gene Family Evolution Reflects Adaptation to Soil Environmental Stressors in the Genome of the Collembolan Orchesella cincta.</title>
        <authorList>
            <person name="Faddeeva-Vakhrusheva A."/>
            <person name="Derks M.F."/>
            <person name="Anvar S.Y."/>
            <person name="Agamennone V."/>
            <person name="Suring W."/>
            <person name="Smit S."/>
            <person name="van Straalen N.M."/>
            <person name="Roelofs D."/>
        </authorList>
    </citation>
    <scope>NUCLEOTIDE SEQUENCE [LARGE SCALE GENOMIC DNA]</scope>
    <source>
        <tissue evidence="2">Mixed pool</tissue>
    </source>
</reference>
<gene>
    <name evidence="2" type="ORF">Ocin01_05820</name>
</gene>
<keyword evidence="1" id="KW-0732">Signal</keyword>
<dbReference type="Proteomes" id="UP000094527">
    <property type="component" value="Unassembled WGS sequence"/>
</dbReference>
<keyword evidence="2" id="KW-0675">Receptor</keyword>
<evidence type="ECO:0000313" key="2">
    <source>
        <dbReference type="EMBL" id="ODN00893.1"/>
    </source>
</evidence>
<feature type="signal peptide" evidence="1">
    <location>
        <begin position="1"/>
        <end position="19"/>
    </location>
</feature>
<evidence type="ECO:0000313" key="3">
    <source>
        <dbReference type="Proteomes" id="UP000094527"/>
    </source>
</evidence>
<sequence>MKLLLVLIGLSTVLGFAYSQECDGNEFYCEDIGICIPGKV</sequence>
<evidence type="ECO:0000256" key="1">
    <source>
        <dbReference type="SAM" id="SignalP"/>
    </source>
</evidence>
<keyword evidence="3" id="KW-1185">Reference proteome</keyword>
<keyword evidence="2" id="KW-0449">Lipoprotein</keyword>
<dbReference type="AlphaFoldDB" id="A0A1D2N6J2"/>
<proteinExistence type="predicted"/>
<feature type="chain" id="PRO_5008905112" evidence="1">
    <location>
        <begin position="20"/>
        <end position="40"/>
    </location>
</feature>
<protein>
    <submittedName>
        <fullName evidence="2">Low-density lipoprotein receptor 2</fullName>
    </submittedName>
</protein>
<dbReference type="EMBL" id="LJIJ01000183">
    <property type="protein sequence ID" value="ODN00893.1"/>
    <property type="molecule type" value="Genomic_DNA"/>
</dbReference>
<comment type="caution">
    <text evidence="2">The sequence shown here is derived from an EMBL/GenBank/DDBJ whole genome shotgun (WGS) entry which is preliminary data.</text>
</comment>
<organism evidence="2 3">
    <name type="scientific">Orchesella cincta</name>
    <name type="common">Springtail</name>
    <name type="synonym">Podura cincta</name>
    <dbReference type="NCBI Taxonomy" id="48709"/>
    <lineage>
        <taxon>Eukaryota</taxon>
        <taxon>Metazoa</taxon>
        <taxon>Ecdysozoa</taxon>
        <taxon>Arthropoda</taxon>
        <taxon>Hexapoda</taxon>
        <taxon>Collembola</taxon>
        <taxon>Entomobryomorpha</taxon>
        <taxon>Entomobryoidea</taxon>
        <taxon>Orchesellidae</taxon>
        <taxon>Orchesellinae</taxon>
        <taxon>Orchesella</taxon>
    </lineage>
</organism>